<protein>
    <submittedName>
        <fullName evidence="1">Uncharacterized protein</fullName>
    </submittedName>
</protein>
<sequence length="988" mass="107747">MYLNTFGAPHFSGPRLPPRHLLFLAYLAVEGSASRARLRSLFWPSSASAAASLRVLLSTMRRTAPGLITERGDHLILQCGSDFADLLGHIQAGRPAQALPLYRGPFLAELSPTLFGPELEEWLMDTRESIAEQLWESLIQAAEHLTGQGRLEEATVQAEAAWLLPGLPPRDVHDLRRLHRLLLLGGSKQAGWVARKARELGVDVEASLLPAAELEPLTLPGTNLPVEVTPFVGHRELLEQLGQALADPGVRLLTIWGVGGAGKSRLALRAARNAGRAFQDQVWWIALEDVRQPGDLLAHTALAIGAALTPGRPALDMVVTVLRKRPALIVFDQFEHLGGAAPLLADLLGKCAHLKIIVTSRRRLSLRAETTFELNGLNVHALPGQPHSDALALFIGQVQRVRPTYRLTGEDLAHAQDVCAFVDGLPLVIELVANWIRMLTPKQLLSELHASLDLLDVPVLDLPERHRNLRAVLEQSWQRLTPRNQEVLAALVVFQGGFTFEAASSVTGATLHDLMALVDQSMLRVDVTGRFSRHPLIAQLSRQRLNVPEAVQRVMEAEHTAFFLQRSDLGFQNMLDGHRQTEWRVWFTVEYLNLTVSLTSAVARSDFVSAAYLARNLHREWNNRGLAGTSLPTVLSLLPHLEGPEHADAYAWALITAEALAMYSGVAPVGDALAAARRANNDFAVMCALYIREYGAQQRGDPTRRALMAELYGAAVQTGRPAPLAITLRRRASVVLSGGDGKAARDDIEEALILVRHLGTTFIQADLHLLLGQVHAMQGQLESAEQCLRSALSLFTTLGFRPEASSCLNTLAFICLFRIGPGNRKAAVRSALGWCDQADETFSAQGRFAVRDNVNARGFVLSVLGHISQAQACFESDVQGARSCGNRQGELMARLGLGNLALRRRDWVAASATFASVVTDAEKAEGHAPARWLALLGLAEAHLHLGNRDGALGCWTAAQQAGQGLGAAVPRFIDVAVQRYRRRSVQRG</sequence>
<proteinExistence type="predicted"/>
<dbReference type="PANTHER" id="PTHR47691:SF3">
    <property type="entry name" value="HTH-TYPE TRANSCRIPTIONAL REGULATOR RV0890C-RELATED"/>
    <property type="match status" value="1"/>
</dbReference>
<dbReference type="SUPFAM" id="SSF52540">
    <property type="entry name" value="P-loop containing nucleoside triphosphate hydrolases"/>
    <property type="match status" value="1"/>
</dbReference>
<gene>
    <name evidence="1" type="ORF">SAMN00790413_04089</name>
</gene>
<dbReference type="InterPro" id="IPR019734">
    <property type="entry name" value="TPR_rpt"/>
</dbReference>
<accession>A0A1W1UNM4</accession>
<dbReference type="SMART" id="SM00028">
    <property type="entry name" value="TPR"/>
    <property type="match status" value="3"/>
</dbReference>
<evidence type="ECO:0000313" key="1">
    <source>
        <dbReference type="EMBL" id="SMB82623.1"/>
    </source>
</evidence>
<dbReference type="PANTHER" id="PTHR47691">
    <property type="entry name" value="REGULATOR-RELATED"/>
    <property type="match status" value="1"/>
</dbReference>
<evidence type="ECO:0000313" key="2">
    <source>
        <dbReference type="Proteomes" id="UP000192582"/>
    </source>
</evidence>
<keyword evidence="2" id="KW-1185">Reference proteome</keyword>
<dbReference type="SUPFAM" id="SSF48452">
    <property type="entry name" value="TPR-like"/>
    <property type="match status" value="1"/>
</dbReference>
<dbReference type="AlphaFoldDB" id="A0A1W1UNM4"/>
<organism evidence="1 2">
    <name type="scientific">Deinococcus hopiensis KR-140</name>
    <dbReference type="NCBI Taxonomy" id="695939"/>
    <lineage>
        <taxon>Bacteria</taxon>
        <taxon>Thermotogati</taxon>
        <taxon>Deinococcota</taxon>
        <taxon>Deinococci</taxon>
        <taxon>Deinococcales</taxon>
        <taxon>Deinococcaceae</taxon>
        <taxon>Deinococcus</taxon>
    </lineage>
</organism>
<name>A0A1W1UNM4_9DEIO</name>
<dbReference type="OrthoDB" id="62196at2"/>
<dbReference type="STRING" id="695939.SAMN00790413_04089"/>
<dbReference type="Gene3D" id="3.40.50.300">
    <property type="entry name" value="P-loop containing nucleotide triphosphate hydrolases"/>
    <property type="match status" value="1"/>
</dbReference>
<reference evidence="1 2" key="1">
    <citation type="submission" date="2017-04" db="EMBL/GenBank/DDBJ databases">
        <authorList>
            <person name="Afonso C.L."/>
            <person name="Miller P.J."/>
            <person name="Scott M.A."/>
            <person name="Spackman E."/>
            <person name="Goraichik I."/>
            <person name="Dimitrov K.M."/>
            <person name="Suarez D.L."/>
            <person name="Swayne D.E."/>
        </authorList>
    </citation>
    <scope>NUCLEOTIDE SEQUENCE [LARGE SCALE GENOMIC DNA]</scope>
    <source>
        <strain evidence="1 2">KR-140</strain>
    </source>
</reference>
<dbReference type="Proteomes" id="UP000192582">
    <property type="component" value="Unassembled WGS sequence"/>
</dbReference>
<dbReference type="InterPro" id="IPR011990">
    <property type="entry name" value="TPR-like_helical_dom_sf"/>
</dbReference>
<dbReference type="InterPro" id="IPR027417">
    <property type="entry name" value="P-loop_NTPase"/>
</dbReference>
<dbReference type="EMBL" id="FWWU01000006">
    <property type="protein sequence ID" value="SMB82623.1"/>
    <property type="molecule type" value="Genomic_DNA"/>
</dbReference>
<dbReference type="Gene3D" id="1.25.40.10">
    <property type="entry name" value="Tetratricopeptide repeat domain"/>
    <property type="match status" value="1"/>
</dbReference>
<dbReference type="RefSeq" id="WP_084046236.1">
    <property type="nucleotide sequence ID" value="NZ_FWWU01000006.1"/>
</dbReference>
<dbReference type="PRINTS" id="PR00364">
    <property type="entry name" value="DISEASERSIST"/>
</dbReference>